<reference evidence="6" key="1">
    <citation type="journal article" date="2014" name="Front. Microbiol.">
        <title>High frequency of phylogenetically diverse reductive dehalogenase-homologous genes in deep subseafloor sedimentary metagenomes.</title>
        <authorList>
            <person name="Kawai M."/>
            <person name="Futagami T."/>
            <person name="Toyoda A."/>
            <person name="Takaki Y."/>
            <person name="Nishi S."/>
            <person name="Hori S."/>
            <person name="Arai W."/>
            <person name="Tsubouchi T."/>
            <person name="Morono Y."/>
            <person name="Uchiyama I."/>
            <person name="Ito T."/>
            <person name="Fujiyama A."/>
            <person name="Inagaki F."/>
            <person name="Takami H."/>
        </authorList>
    </citation>
    <scope>NUCLEOTIDE SEQUENCE</scope>
    <source>
        <strain evidence="6">Expedition CK06-06</strain>
    </source>
</reference>
<dbReference type="InterPro" id="IPR052527">
    <property type="entry name" value="Metal_cation-efflux_comp"/>
</dbReference>
<accession>X1G0N2</accession>
<keyword evidence="2 5" id="KW-0812">Transmembrane</keyword>
<protein>
    <recommendedName>
        <fullName evidence="7">Isoprenylcysteine carboxylmethyltransferase family protein</fullName>
    </recommendedName>
</protein>
<dbReference type="EMBL" id="BARU01013571">
    <property type="protein sequence ID" value="GAH38370.1"/>
    <property type="molecule type" value="Genomic_DNA"/>
</dbReference>
<feature type="transmembrane region" description="Helical" evidence="5">
    <location>
        <begin position="87"/>
        <end position="107"/>
    </location>
</feature>
<feature type="transmembrane region" description="Helical" evidence="5">
    <location>
        <begin position="128"/>
        <end position="161"/>
    </location>
</feature>
<comment type="caution">
    <text evidence="6">The sequence shown here is derived from an EMBL/GenBank/DDBJ whole genome shotgun (WGS) entry which is preliminary data.</text>
</comment>
<dbReference type="InterPro" id="IPR007318">
    <property type="entry name" value="Phopholipid_MeTrfase"/>
</dbReference>
<evidence type="ECO:0000256" key="4">
    <source>
        <dbReference type="ARBA" id="ARBA00023136"/>
    </source>
</evidence>
<evidence type="ECO:0000256" key="1">
    <source>
        <dbReference type="ARBA" id="ARBA00004127"/>
    </source>
</evidence>
<proteinExistence type="predicted"/>
<evidence type="ECO:0008006" key="7">
    <source>
        <dbReference type="Google" id="ProtNLM"/>
    </source>
</evidence>
<dbReference type="GO" id="GO:0012505">
    <property type="term" value="C:endomembrane system"/>
    <property type="evidence" value="ECO:0007669"/>
    <property type="project" value="UniProtKB-SubCell"/>
</dbReference>
<evidence type="ECO:0000256" key="5">
    <source>
        <dbReference type="SAM" id="Phobius"/>
    </source>
</evidence>
<dbReference type="PANTHER" id="PTHR43847">
    <property type="entry name" value="BLL3993 PROTEIN"/>
    <property type="match status" value="1"/>
</dbReference>
<comment type="subcellular location">
    <subcellularLocation>
        <location evidence="1">Endomembrane system</location>
        <topology evidence="1">Multi-pass membrane protein</topology>
    </subcellularLocation>
</comment>
<dbReference type="PANTHER" id="PTHR43847:SF1">
    <property type="entry name" value="BLL3993 PROTEIN"/>
    <property type="match status" value="1"/>
</dbReference>
<feature type="non-terminal residue" evidence="6">
    <location>
        <position position="1"/>
    </location>
</feature>
<dbReference type="Gene3D" id="1.20.120.1630">
    <property type="match status" value="1"/>
</dbReference>
<evidence type="ECO:0000256" key="3">
    <source>
        <dbReference type="ARBA" id="ARBA00022989"/>
    </source>
</evidence>
<evidence type="ECO:0000256" key="2">
    <source>
        <dbReference type="ARBA" id="ARBA00022692"/>
    </source>
</evidence>
<sequence length="192" mass="22062">KKGINIMEIFPAFEIGWLNGWIFMLIFFLIFGIVIKTCPKEVITRLYDNKGWTRTQYIFTKLAKLCALIHLILVIFTPLNIGSIEFIIGISIFLIGTIGFVIAVINFKKAPLDKPITSGLYKISRNPQIMTLLLVSFGTSLMIGSWIAIIIIIVSAIFLHFRILGEEKRLTQQYGDAFLEYKKKVPRYFIFF</sequence>
<name>X1G0N2_9ZZZZ</name>
<keyword evidence="3 5" id="KW-1133">Transmembrane helix</keyword>
<dbReference type="AlphaFoldDB" id="X1G0N2"/>
<evidence type="ECO:0000313" key="6">
    <source>
        <dbReference type="EMBL" id="GAH38370.1"/>
    </source>
</evidence>
<keyword evidence="4 5" id="KW-0472">Membrane</keyword>
<organism evidence="6">
    <name type="scientific">marine sediment metagenome</name>
    <dbReference type="NCBI Taxonomy" id="412755"/>
    <lineage>
        <taxon>unclassified sequences</taxon>
        <taxon>metagenomes</taxon>
        <taxon>ecological metagenomes</taxon>
    </lineage>
</organism>
<gene>
    <name evidence="6" type="ORF">S03H2_24430</name>
</gene>
<feature type="transmembrane region" description="Helical" evidence="5">
    <location>
        <begin position="62"/>
        <end position="81"/>
    </location>
</feature>
<dbReference type="Pfam" id="PF04191">
    <property type="entry name" value="PEMT"/>
    <property type="match status" value="1"/>
</dbReference>
<feature type="transmembrane region" description="Helical" evidence="5">
    <location>
        <begin position="15"/>
        <end position="35"/>
    </location>
</feature>